<feature type="domain" description="Uracil-DNA glycosylase-like" evidence="1">
    <location>
        <begin position="52"/>
        <end position="165"/>
    </location>
</feature>
<dbReference type="AlphaFoldDB" id="A0A2L0PT96"/>
<dbReference type="InterPro" id="IPR047124">
    <property type="entry name" value="HI_0220.2"/>
</dbReference>
<evidence type="ECO:0000313" key="3">
    <source>
        <dbReference type="Proteomes" id="UP000060602"/>
    </source>
</evidence>
<dbReference type="PANTHER" id="PTHR42160:SF1">
    <property type="entry name" value="URACIL-DNA GLYCOSYLASE SUPERFAMILY PROTEIN"/>
    <property type="match status" value="1"/>
</dbReference>
<evidence type="ECO:0000313" key="2">
    <source>
        <dbReference type="EMBL" id="AUZ17942.1"/>
    </source>
</evidence>
<dbReference type="PANTHER" id="PTHR42160">
    <property type="entry name" value="URACIL-DNA GLYCOSYLASE SUPERFAMILY PROTEIN"/>
    <property type="match status" value="1"/>
</dbReference>
<dbReference type="InterPro" id="IPR036895">
    <property type="entry name" value="Uracil-DNA_glycosylase-like_sf"/>
</dbReference>
<keyword evidence="2" id="KW-0614">Plasmid</keyword>
<dbReference type="CDD" id="cd10033">
    <property type="entry name" value="UDG_like"/>
    <property type="match status" value="1"/>
</dbReference>
<dbReference type="SMART" id="SM00987">
    <property type="entry name" value="UreE_C"/>
    <property type="match status" value="1"/>
</dbReference>
<sequence length="185" mass="19775">MLPGYASRRMAPPSCASHPFRKRAMPTLDAFLTDVRACTRCAPHLPHGVQPVFQFHPSAPILIAGQAPGARVHASGVPFDDASGARLRAWLGVDRDTFYDPTRIAILPMGFCYPGTGKSGDLPLRPECAPRLARSLHAAFRAPVAGHRAGQLRHGLPPRYWQDAAHPGGRSLARALAASVPPASP</sequence>
<dbReference type="SUPFAM" id="SSF52141">
    <property type="entry name" value="Uracil-DNA glycosylase-like"/>
    <property type="match status" value="1"/>
</dbReference>
<dbReference type="Pfam" id="PF03167">
    <property type="entry name" value="UDG"/>
    <property type="match status" value="1"/>
</dbReference>
<accession>A0A2L0PT96</accession>
<protein>
    <recommendedName>
        <fullName evidence="1">Uracil-DNA glycosylase-like domain-containing protein</fullName>
    </recommendedName>
</protein>
<organism evidence="2 3">
    <name type="scientific">Alcaligenes xylosoxydans xylosoxydans</name>
    <name type="common">Achromobacter xylosoxidans</name>
    <dbReference type="NCBI Taxonomy" id="85698"/>
    <lineage>
        <taxon>Bacteria</taxon>
        <taxon>Pseudomonadati</taxon>
        <taxon>Pseudomonadota</taxon>
        <taxon>Betaproteobacteria</taxon>
        <taxon>Burkholderiales</taxon>
        <taxon>Alcaligenaceae</taxon>
        <taxon>Achromobacter</taxon>
    </lineage>
</organism>
<geneLocation type="plasmid" evidence="2">
    <name>unnamed</name>
</geneLocation>
<dbReference type="Gene3D" id="3.40.470.10">
    <property type="entry name" value="Uracil-DNA glycosylase-like domain"/>
    <property type="match status" value="1"/>
</dbReference>
<dbReference type="Proteomes" id="UP000060602">
    <property type="component" value="Plasmid unnamed"/>
</dbReference>
<dbReference type="SMART" id="SM00986">
    <property type="entry name" value="UDG"/>
    <property type="match status" value="1"/>
</dbReference>
<dbReference type="InterPro" id="IPR005122">
    <property type="entry name" value="Uracil-DNA_glycosylase-like"/>
</dbReference>
<proteinExistence type="predicted"/>
<name>A0A2L0PT96_ALCXX</name>
<evidence type="ECO:0000259" key="1">
    <source>
        <dbReference type="SMART" id="SM00986"/>
    </source>
</evidence>
<gene>
    <name evidence="2" type="ORF">AL504_31200</name>
</gene>
<reference evidence="3" key="1">
    <citation type="submission" date="2015-12" db="EMBL/GenBank/DDBJ databases">
        <title>FDA dAtabase for Regulatory Grade micrObial Sequences (FDA-ARGOS): Supporting development and validation of Infectious Disease Dx tests.</title>
        <authorList>
            <person name="Case J."/>
            <person name="Tallon L."/>
            <person name="Sadzewicz L."/>
            <person name="Sengamalay N."/>
            <person name="Ott S."/>
            <person name="Godinez A."/>
            <person name="Nagaraj S."/>
            <person name="Nadendla S."/>
            <person name="Sichtig H."/>
        </authorList>
    </citation>
    <scope>NUCLEOTIDE SEQUENCE [LARGE SCALE GENOMIC DNA]</scope>
    <source>
        <strain evidence="3">FDAARGOS_147</strain>
        <plasmid evidence="3">Plasmid</plasmid>
    </source>
</reference>
<dbReference type="EMBL" id="CP014059">
    <property type="protein sequence ID" value="AUZ17942.1"/>
    <property type="molecule type" value="Genomic_DNA"/>
</dbReference>